<evidence type="ECO:0000313" key="1">
    <source>
        <dbReference type="EMBL" id="RNA01968.1"/>
    </source>
</evidence>
<evidence type="ECO:0000313" key="2">
    <source>
        <dbReference type="Proteomes" id="UP000276133"/>
    </source>
</evidence>
<reference evidence="1 2" key="1">
    <citation type="journal article" date="2018" name="Sci. Rep.">
        <title>Genomic signatures of local adaptation to the degree of environmental predictability in rotifers.</title>
        <authorList>
            <person name="Franch-Gras L."/>
            <person name="Hahn C."/>
            <person name="Garcia-Roger E.M."/>
            <person name="Carmona M.J."/>
            <person name="Serra M."/>
            <person name="Gomez A."/>
        </authorList>
    </citation>
    <scope>NUCLEOTIDE SEQUENCE [LARGE SCALE GENOMIC DNA]</scope>
    <source>
        <strain evidence="1">HYR1</strain>
    </source>
</reference>
<dbReference type="EMBL" id="REGN01009091">
    <property type="protein sequence ID" value="RNA01968.1"/>
    <property type="molecule type" value="Genomic_DNA"/>
</dbReference>
<proteinExistence type="predicted"/>
<keyword evidence="2" id="KW-1185">Reference proteome</keyword>
<organism evidence="1 2">
    <name type="scientific">Brachionus plicatilis</name>
    <name type="common">Marine rotifer</name>
    <name type="synonym">Brachionus muelleri</name>
    <dbReference type="NCBI Taxonomy" id="10195"/>
    <lineage>
        <taxon>Eukaryota</taxon>
        <taxon>Metazoa</taxon>
        <taxon>Spiralia</taxon>
        <taxon>Gnathifera</taxon>
        <taxon>Rotifera</taxon>
        <taxon>Eurotatoria</taxon>
        <taxon>Monogononta</taxon>
        <taxon>Pseudotrocha</taxon>
        <taxon>Ploima</taxon>
        <taxon>Brachionidae</taxon>
        <taxon>Brachionus</taxon>
    </lineage>
</organism>
<accession>A0A3M7PTH7</accession>
<dbReference type="AlphaFoldDB" id="A0A3M7PTH7"/>
<name>A0A3M7PTH7_BRAPC</name>
<comment type="caution">
    <text evidence="1">The sequence shown here is derived from an EMBL/GenBank/DDBJ whole genome shotgun (WGS) entry which is preliminary data.</text>
</comment>
<sequence length="52" mass="5908">MICISKEVDFLAESLWSNLNYIARIGCSLLCVAATRSPKVDVDRFDGWEEKN</sequence>
<dbReference type="Proteomes" id="UP000276133">
    <property type="component" value="Unassembled WGS sequence"/>
</dbReference>
<gene>
    <name evidence="1" type="ORF">BpHYR1_042395</name>
</gene>
<protein>
    <submittedName>
        <fullName evidence="1">Uncharacterized protein</fullName>
    </submittedName>
</protein>